<evidence type="ECO:0000256" key="5">
    <source>
        <dbReference type="RuleBase" id="RU369119"/>
    </source>
</evidence>
<dbReference type="OrthoDB" id="540174at2759"/>
<dbReference type="Gene3D" id="1.20.58.480">
    <property type="match status" value="1"/>
</dbReference>
<dbReference type="eggNOG" id="ENOG502QV6W">
    <property type="taxonomic scope" value="Eukaryota"/>
</dbReference>
<dbReference type="Proteomes" id="UP000000591">
    <property type="component" value="Chromosome III"/>
</dbReference>
<name>Q75BT3_EREGS</name>
<gene>
    <name evidence="7" type="ORF">AGOS_ACR188C</name>
</gene>
<dbReference type="EC" id="1.13.11.52" evidence="5"/>
<dbReference type="KEGG" id="ago:AGOS_ACR188C"/>
<dbReference type="PROSITE" id="PS00876">
    <property type="entry name" value="IDO_1"/>
    <property type="match status" value="1"/>
</dbReference>
<dbReference type="InParanoid" id="Q75BT3"/>
<dbReference type="GO" id="GO:0046872">
    <property type="term" value="F:metal ion binding"/>
    <property type="evidence" value="ECO:0007669"/>
    <property type="project" value="UniProtKB-UniRule"/>
</dbReference>
<evidence type="ECO:0000256" key="4">
    <source>
        <dbReference type="PIRSR" id="PIRSR600898-1"/>
    </source>
</evidence>
<reference evidence="8" key="2">
    <citation type="journal article" date="2013" name="G3 (Bethesda)">
        <title>Genomes of Ashbya fungi isolated from insects reveal four mating-type loci, numerous translocations, lack of transposons, and distinct gene duplications.</title>
        <authorList>
            <person name="Dietrich F.S."/>
            <person name="Voegeli S."/>
            <person name="Kuo S."/>
            <person name="Philippsen P."/>
        </authorList>
    </citation>
    <scope>GENOME REANNOTATION</scope>
    <source>
        <strain evidence="8">ATCC 10895 / CBS 109.51 / FGSC 9923 / NRRL Y-1056</strain>
    </source>
</reference>
<evidence type="ECO:0000256" key="2">
    <source>
        <dbReference type="ARBA" id="ARBA00022723"/>
    </source>
</evidence>
<dbReference type="GO" id="GO:0019441">
    <property type="term" value="P:L-tryptophan catabolic process to kynurenine"/>
    <property type="evidence" value="ECO:0000318"/>
    <property type="project" value="GO_Central"/>
</dbReference>
<sequence>MSTELPLPVLEDYFVSAANAFLPDEFPVKELQDEYYRPWETIVSNLPALLLARQLRDVVDQLKVLEVKKELFEDMRQLRRAYSVLGFIANAYVWGYDDACDTIPESVAAPLLKVSEALGLPPLATYAGLVLWNFCPIFEDEALAGGSVWDLSNLRTINTFTGSMDESWFYLISVFFEKRGAQSMNDGLNAIRAVRSGDRAGVVAHLQALAEGIDSLGALLGRMEEMCDPYVFYYRIRPYLAGWKNMADLGLPNGVRYGDRGEYRTYVGGSNAQSSLIQMLDILLGVEHFQTGVSKTAGRSISAGSNGNGYINDMRNYMPEGHRLFLAHLQQVANIRDYVLSHNFDAELVLAYDACVSMMKSFRDRHIQLVTRYIVLQAKKKEPSTKPHATLRSGLSKHSGTMEQRGTGGTSLIPFLKQCRDETGSAAASAWGKRILYHGVLRVKDNSILDLPKKGVPVVASRSDELVNSYSEQENHLPGHW</sequence>
<dbReference type="EMBL" id="AE016816">
    <property type="protein sequence ID" value="AAS51414.1"/>
    <property type="molecule type" value="Genomic_DNA"/>
</dbReference>
<keyword evidence="5" id="KW-0560">Oxidoreductase</keyword>
<dbReference type="PANTHER" id="PTHR28657">
    <property type="entry name" value="INDOLEAMINE 2,3-DIOXYGENASE"/>
    <property type="match status" value="1"/>
</dbReference>
<keyword evidence="8" id="KW-1185">Reference proteome</keyword>
<comment type="similarity">
    <text evidence="1 5">Belongs to the indoleamine 2,3-dioxygenase family.</text>
</comment>
<dbReference type="PANTHER" id="PTHR28657:SF5">
    <property type="entry name" value="INDOLEAMINE 2,3-DIOXYGENASE"/>
    <property type="match status" value="1"/>
</dbReference>
<keyword evidence="3 4" id="KW-0408">Iron</keyword>
<keyword evidence="2 4" id="KW-0479">Metal-binding</keyword>
<dbReference type="SUPFAM" id="SSF140959">
    <property type="entry name" value="Indolic compounds 2,3-dioxygenase-like"/>
    <property type="match status" value="1"/>
</dbReference>
<comment type="catalytic activity">
    <reaction evidence="5">
        <text>L-tryptophan + O2 = N-formyl-L-kynurenine</text>
        <dbReference type="Rhea" id="RHEA:24536"/>
        <dbReference type="ChEBI" id="CHEBI:15379"/>
        <dbReference type="ChEBI" id="CHEBI:57912"/>
        <dbReference type="ChEBI" id="CHEBI:58629"/>
    </reaction>
</comment>
<dbReference type="AlphaFoldDB" id="Q75BT3"/>
<organism evidence="7 8">
    <name type="scientific">Eremothecium gossypii (strain ATCC 10895 / CBS 109.51 / FGSC 9923 / NRRL Y-1056)</name>
    <name type="common">Yeast</name>
    <name type="synonym">Ashbya gossypii</name>
    <dbReference type="NCBI Taxonomy" id="284811"/>
    <lineage>
        <taxon>Eukaryota</taxon>
        <taxon>Fungi</taxon>
        <taxon>Dikarya</taxon>
        <taxon>Ascomycota</taxon>
        <taxon>Saccharomycotina</taxon>
        <taxon>Saccharomycetes</taxon>
        <taxon>Saccharomycetales</taxon>
        <taxon>Saccharomycetaceae</taxon>
        <taxon>Eremothecium</taxon>
    </lineage>
</organism>
<proteinExistence type="inferred from homology"/>
<accession>Q75BT3</accession>
<dbReference type="FunCoup" id="Q75BT3">
    <property type="interactions" value="153"/>
</dbReference>
<dbReference type="GO" id="GO:0005737">
    <property type="term" value="C:cytoplasm"/>
    <property type="evidence" value="ECO:0000318"/>
    <property type="project" value="GO_Central"/>
</dbReference>
<dbReference type="STRING" id="284811.Q75BT3"/>
<feature type="region of interest" description="Disordered" evidence="6">
    <location>
        <begin position="384"/>
        <end position="405"/>
    </location>
</feature>
<dbReference type="GO" id="GO:0034354">
    <property type="term" value="P:'de novo' NAD+ biosynthetic process from L-tryptophan"/>
    <property type="evidence" value="ECO:0000318"/>
    <property type="project" value="GO_Central"/>
</dbReference>
<dbReference type="InterPro" id="IPR037217">
    <property type="entry name" value="Trp/Indoleamine_2_3_dOase-like"/>
</dbReference>
<keyword evidence="5" id="KW-0223">Dioxygenase</keyword>
<dbReference type="OMA" id="SNKIMEP"/>
<dbReference type="FunFam" id="1.20.58.480:FF:000004">
    <property type="entry name" value="Indoleamine 2,3-dioxygenase subfamily"/>
    <property type="match status" value="1"/>
</dbReference>
<evidence type="ECO:0000313" key="8">
    <source>
        <dbReference type="Proteomes" id="UP000000591"/>
    </source>
</evidence>
<reference evidence="7 8" key="1">
    <citation type="journal article" date="2004" name="Science">
        <title>The Ashbya gossypii genome as a tool for mapping the ancient Saccharomyces cerevisiae genome.</title>
        <authorList>
            <person name="Dietrich F.S."/>
            <person name="Voegeli S."/>
            <person name="Brachat S."/>
            <person name="Lerch A."/>
            <person name="Gates K."/>
            <person name="Steiner S."/>
            <person name="Mohr C."/>
            <person name="Pohlmann R."/>
            <person name="Luedi P."/>
            <person name="Choi S."/>
            <person name="Wing R.A."/>
            <person name="Flavier A."/>
            <person name="Gaffney T.D."/>
            <person name="Philippsen P."/>
        </authorList>
    </citation>
    <scope>NUCLEOTIDE SEQUENCE [LARGE SCALE GENOMIC DNA]</scope>
    <source>
        <strain evidence="8">ATCC 10895 / CBS 109.51 / FGSC 9923 / NRRL Y-1056</strain>
    </source>
</reference>
<evidence type="ECO:0000256" key="3">
    <source>
        <dbReference type="ARBA" id="ARBA00023004"/>
    </source>
</evidence>
<dbReference type="GO" id="GO:0020037">
    <property type="term" value="F:heme binding"/>
    <property type="evidence" value="ECO:0007669"/>
    <property type="project" value="UniProtKB-UniRule"/>
</dbReference>
<dbReference type="GeneID" id="4619722"/>
<dbReference type="Pfam" id="PF01231">
    <property type="entry name" value="IDO"/>
    <property type="match status" value="1"/>
</dbReference>
<evidence type="ECO:0000256" key="6">
    <source>
        <dbReference type="SAM" id="MobiDB-lite"/>
    </source>
</evidence>
<dbReference type="RefSeq" id="NP_983590.1">
    <property type="nucleotide sequence ID" value="NM_208943.1"/>
</dbReference>
<feature type="binding site" description="proximal binding residue" evidence="4">
    <location>
        <position position="366"/>
    </location>
    <ligand>
        <name>heme b</name>
        <dbReference type="ChEBI" id="CHEBI:60344"/>
    </ligand>
    <ligandPart>
        <name>Fe</name>
        <dbReference type="ChEBI" id="CHEBI:18248"/>
    </ligandPart>
</feature>
<dbReference type="GO" id="GO:0033754">
    <property type="term" value="F:indoleamine 2,3-dioxygenase activity"/>
    <property type="evidence" value="ECO:0000318"/>
    <property type="project" value="GO_Central"/>
</dbReference>
<evidence type="ECO:0000256" key="1">
    <source>
        <dbReference type="ARBA" id="ARBA00007119"/>
    </source>
</evidence>
<dbReference type="HOGENOM" id="CLU_010089_0_0_1"/>
<comment type="function">
    <text evidence="5">Produces N-formyl-kynurenine through the oxidation of tryptophan.</text>
</comment>
<keyword evidence="4 5" id="KW-0349">Heme</keyword>
<evidence type="ECO:0000313" key="7">
    <source>
        <dbReference type="EMBL" id="AAS51414.1"/>
    </source>
</evidence>
<protein>
    <recommendedName>
        <fullName evidence="5">Indoleamine 2,3-dioxygenase</fullName>
        <ecNumber evidence="5">1.13.11.52</ecNumber>
    </recommendedName>
</protein>
<dbReference type="InterPro" id="IPR000898">
    <property type="entry name" value="Indolamine_dOase"/>
</dbReference>